<dbReference type="AlphaFoldDB" id="Q2R7C2"/>
<name>Q2R7C2_ORYSJ</name>
<organism evidence="2 3">
    <name type="scientific">Oryza sativa subsp. japonica</name>
    <name type="common">Rice</name>
    <dbReference type="NCBI Taxonomy" id="39947"/>
    <lineage>
        <taxon>Eukaryota</taxon>
        <taxon>Viridiplantae</taxon>
        <taxon>Streptophyta</taxon>
        <taxon>Embryophyta</taxon>
        <taxon>Tracheophyta</taxon>
        <taxon>Spermatophyta</taxon>
        <taxon>Magnoliopsida</taxon>
        <taxon>Liliopsida</taxon>
        <taxon>Poales</taxon>
        <taxon>Poaceae</taxon>
        <taxon>BOP clade</taxon>
        <taxon>Oryzoideae</taxon>
        <taxon>Oryzeae</taxon>
        <taxon>Oryzinae</taxon>
        <taxon>Oryza</taxon>
        <taxon>Oryza sativa</taxon>
    </lineage>
</organism>
<reference evidence="3" key="2">
    <citation type="journal article" date="2008" name="Nucleic Acids Res.">
        <title>The rice annotation project database (RAP-DB): 2008 update.</title>
        <authorList>
            <consortium name="The rice annotation project (RAP)"/>
        </authorList>
    </citation>
    <scope>GENOME REANNOTATION</scope>
    <source>
        <strain evidence="3">cv. Nipponbare</strain>
    </source>
</reference>
<gene>
    <name evidence="2" type="ordered locus">LOC_Os11g17100</name>
</gene>
<proteinExistence type="predicted"/>
<dbReference type="EMBL" id="AC135497">
    <property type="protein sequence ID" value="AAX94958.1"/>
    <property type="molecule type" value="Genomic_DNA"/>
</dbReference>
<evidence type="ECO:0000313" key="2">
    <source>
        <dbReference type="EMBL" id="AAX94958.1"/>
    </source>
</evidence>
<accession>Q2R7C2</accession>
<dbReference type="Proteomes" id="UP000000763">
    <property type="component" value="Chromosome 11"/>
</dbReference>
<evidence type="ECO:0000256" key="1">
    <source>
        <dbReference type="SAM" id="MobiDB-lite"/>
    </source>
</evidence>
<evidence type="ECO:0000313" key="3">
    <source>
        <dbReference type="Proteomes" id="UP000000763"/>
    </source>
</evidence>
<protein>
    <submittedName>
        <fullName evidence="2">Transposon protein, putative, unclassified</fullName>
    </submittedName>
</protein>
<reference evidence="3" key="1">
    <citation type="journal article" date="2005" name="Nature">
        <title>The map-based sequence of the rice genome.</title>
        <authorList>
            <consortium name="International rice genome sequencing project (IRGSP)"/>
            <person name="Matsumoto T."/>
            <person name="Wu J."/>
            <person name="Kanamori H."/>
            <person name="Katayose Y."/>
            <person name="Fujisawa M."/>
            <person name="Namiki N."/>
            <person name="Mizuno H."/>
            <person name="Yamamoto K."/>
            <person name="Antonio B.A."/>
            <person name="Baba T."/>
            <person name="Sakata K."/>
            <person name="Nagamura Y."/>
            <person name="Aoki H."/>
            <person name="Arikawa K."/>
            <person name="Arita K."/>
            <person name="Bito T."/>
            <person name="Chiden Y."/>
            <person name="Fujitsuka N."/>
            <person name="Fukunaka R."/>
            <person name="Hamada M."/>
            <person name="Harada C."/>
            <person name="Hayashi A."/>
            <person name="Hijishita S."/>
            <person name="Honda M."/>
            <person name="Hosokawa S."/>
            <person name="Ichikawa Y."/>
            <person name="Idonuma A."/>
            <person name="Iijima M."/>
            <person name="Ikeda M."/>
            <person name="Ikeno M."/>
            <person name="Ito K."/>
            <person name="Ito S."/>
            <person name="Ito T."/>
            <person name="Ito Y."/>
            <person name="Ito Y."/>
            <person name="Iwabuchi A."/>
            <person name="Kamiya K."/>
            <person name="Karasawa W."/>
            <person name="Kurita K."/>
            <person name="Katagiri S."/>
            <person name="Kikuta A."/>
            <person name="Kobayashi H."/>
            <person name="Kobayashi N."/>
            <person name="Machita K."/>
            <person name="Maehara T."/>
            <person name="Masukawa M."/>
            <person name="Mizubayashi T."/>
            <person name="Mukai Y."/>
            <person name="Nagasaki H."/>
            <person name="Nagata Y."/>
            <person name="Naito S."/>
            <person name="Nakashima M."/>
            <person name="Nakama Y."/>
            <person name="Nakamichi Y."/>
            <person name="Nakamura M."/>
            <person name="Meguro A."/>
            <person name="Negishi M."/>
            <person name="Ohta I."/>
            <person name="Ohta T."/>
            <person name="Okamoto M."/>
            <person name="Ono N."/>
            <person name="Saji S."/>
            <person name="Sakaguchi M."/>
            <person name="Sakai K."/>
            <person name="Shibata M."/>
            <person name="Shimokawa T."/>
            <person name="Song J."/>
            <person name="Takazaki Y."/>
            <person name="Terasawa K."/>
            <person name="Tsugane M."/>
            <person name="Tsuji K."/>
            <person name="Ueda S."/>
            <person name="Waki K."/>
            <person name="Yamagata H."/>
            <person name="Yamamoto M."/>
            <person name="Yamamoto S."/>
            <person name="Yamane H."/>
            <person name="Yoshiki S."/>
            <person name="Yoshihara R."/>
            <person name="Yukawa K."/>
            <person name="Zhong H."/>
            <person name="Yano M."/>
            <person name="Yuan Q."/>
            <person name="Ouyang S."/>
            <person name="Liu J."/>
            <person name="Jones K.M."/>
            <person name="Gansberger K."/>
            <person name="Moffat K."/>
            <person name="Hill J."/>
            <person name="Bera J."/>
            <person name="Fadrosh D."/>
            <person name="Jin S."/>
            <person name="Johri S."/>
            <person name="Kim M."/>
            <person name="Overton L."/>
            <person name="Reardon M."/>
            <person name="Tsitrin T."/>
            <person name="Vuong H."/>
            <person name="Weaver B."/>
            <person name="Ciecko A."/>
            <person name="Tallon L."/>
            <person name="Jackson J."/>
            <person name="Pai G."/>
            <person name="Aken S.V."/>
            <person name="Utterback T."/>
            <person name="Reidmuller S."/>
            <person name="Feldblyum T."/>
            <person name="Hsiao J."/>
            <person name="Zismann V."/>
            <person name="Iobst S."/>
            <person name="de Vazeille A.R."/>
            <person name="Buell C.R."/>
            <person name="Ying K."/>
            <person name="Li Y."/>
            <person name="Lu T."/>
            <person name="Huang Y."/>
            <person name="Zhao Q."/>
            <person name="Feng Q."/>
            <person name="Zhang L."/>
            <person name="Zhu J."/>
            <person name="Weng Q."/>
            <person name="Mu J."/>
            <person name="Lu Y."/>
            <person name="Fan D."/>
            <person name="Liu Y."/>
            <person name="Guan J."/>
            <person name="Zhang Y."/>
            <person name="Yu S."/>
            <person name="Liu X."/>
            <person name="Zhang Y."/>
            <person name="Hong G."/>
            <person name="Han B."/>
            <person name="Choisne N."/>
            <person name="Demange N."/>
            <person name="Orjeda G."/>
            <person name="Samain S."/>
            <person name="Cattolico L."/>
            <person name="Pelletier E."/>
            <person name="Couloux A."/>
            <person name="Segurens B."/>
            <person name="Wincker P."/>
            <person name="D'Hont A."/>
            <person name="Scarpelli C."/>
            <person name="Weissenbach J."/>
            <person name="Salanoubat M."/>
            <person name="Quetier F."/>
            <person name="Yu Y."/>
            <person name="Kim H.R."/>
            <person name="Rambo T."/>
            <person name="Currie J."/>
            <person name="Collura K."/>
            <person name="Luo M."/>
            <person name="Yang T."/>
            <person name="Ammiraju J.S.S."/>
            <person name="Engler F."/>
            <person name="Soderlund C."/>
            <person name="Wing R.A."/>
            <person name="Palmer L.E."/>
            <person name="de la Bastide M."/>
            <person name="Spiegel L."/>
            <person name="Nascimento L."/>
            <person name="Zutavern T."/>
            <person name="O'Shaughnessy A."/>
            <person name="Dike S."/>
            <person name="Dedhia N."/>
            <person name="Preston R."/>
            <person name="Balija V."/>
            <person name="McCombie W.R."/>
            <person name="Chow T."/>
            <person name="Chen H."/>
            <person name="Chung M."/>
            <person name="Chen C."/>
            <person name="Shaw J."/>
            <person name="Wu H."/>
            <person name="Hsiao K."/>
            <person name="Chao Y."/>
            <person name="Chu M."/>
            <person name="Cheng C."/>
            <person name="Hour A."/>
            <person name="Lee P."/>
            <person name="Lin S."/>
            <person name="Lin Y."/>
            <person name="Liou J."/>
            <person name="Liu S."/>
            <person name="Hsing Y."/>
            <person name="Raghuvanshi S."/>
            <person name="Mohanty A."/>
            <person name="Bharti A.K."/>
            <person name="Gaur A."/>
            <person name="Gupta V."/>
            <person name="Kumar D."/>
            <person name="Ravi V."/>
            <person name="Vij S."/>
            <person name="Kapur A."/>
            <person name="Khurana P."/>
            <person name="Khurana P."/>
            <person name="Khurana J.P."/>
            <person name="Tyagi A.K."/>
            <person name="Gaikwad K."/>
            <person name="Singh A."/>
            <person name="Dalal V."/>
            <person name="Srivastava S."/>
            <person name="Dixit A."/>
            <person name="Pal A.K."/>
            <person name="Ghazi I.A."/>
            <person name="Yadav M."/>
            <person name="Pandit A."/>
            <person name="Bhargava A."/>
            <person name="Sureshbabu K."/>
            <person name="Batra K."/>
            <person name="Sharma T.R."/>
            <person name="Mohapatra T."/>
            <person name="Singh N.K."/>
            <person name="Messing J."/>
            <person name="Nelson A.B."/>
            <person name="Fuks G."/>
            <person name="Kavchok S."/>
            <person name="Keizer G."/>
            <person name="Linton E."/>
            <person name="Llaca V."/>
            <person name="Song R."/>
            <person name="Tanyolac B."/>
            <person name="Young S."/>
            <person name="Ho-Il K."/>
            <person name="Hahn J.H."/>
            <person name="Sangsakoo G."/>
            <person name="Vanavichit A."/>
            <person name="de Mattos Luiz.A.T."/>
            <person name="Zimmer P.D."/>
            <person name="Malone G."/>
            <person name="Dellagostin O."/>
            <person name="de Oliveira A.C."/>
            <person name="Bevan M."/>
            <person name="Bancroft I."/>
            <person name="Minx P."/>
            <person name="Cordum H."/>
            <person name="Wilson R."/>
            <person name="Cheng Z."/>
            <person name="Jin W."/>
            <person name="Jiang J."/>
            <person name="Leong S.A."/>
            <person name="Iwama H."/>
            <person name="Gojobori T."/>
            <person name="Itoh T."/>
            <person name="Niimura Y."/>
            <person name="Fujii Y."/>
            <person name="Habara T."/>
            <person name="Sakai H."/>
            <person name="Sato Y."/>
            <person name="Wilson G."/>
            <person name="Kumar K."/>
            <person name="McCouch S."/>
            <person name="Juretic N."/>
            <person name="Hoen D."/>
            <person name="Wright S."/>
            <person name="Bruskiewich R."/>
            <person name="Bureau T."/>
            <person name="Miyao A."/>
            <person name="Hirochika H."/>
            <person name="Nishikawa T."/>
            <person name="Kadowaki K."/>
            <person name="Sugiura M."/>
            <person name="Burr B."/>
            <person name="Sasaki T."/>
        </authorList>
    </citation>
    <scope>NUCLEOTIDE SEQUENCE [LARGE SCALE GENOMIC DNA]</scope>
    <source>
        <strain evidence="3">cv. Nipponbare</strain>
    </source>
</reference>
<sequence>MAGEKFQIMQYLQWEPGFPKPPGPGLPCPGGGYCGIYITVPRGKPGNRGNHAVTGGKANPDGNTLRSCADQRQHKRD</sequence>
<feature type="region of interest" description="Disordered" evidence="1">
    <location>
        <begin position="44"/>
        <end position="77"/>
    </location>
</feature>